<dbReference type="EMBL" id="JARIHO010000002">
    <property type="protein sequence ID" value="KAJ7366309.1"/>
    <property type="molecule type" value="Genomic_DNA"/>
</dbReference>
<sequence>MSSNSISNLPPSSIPFIPLSPMRLLIPMPIPRTPGAPNFDERGVRASLDCILQHGSNAGITNADELVSFLVYYSSDRVREVIQYIPEIDPDEPNRSWSAAREQMLLLYGLSDEERRASERYLIEFCREQSAKSPYRSKLEIQQYLHDFQYIAAPLLKQQEITVAQRDFYFVSGIPTSIKQWFIDRVPESQRTRSNPIPLADTLGILYGYFDLDTLFPDLWNDICGSSEPPTPTPTSSSCPLSVKSIPSCPPSHPTFSASTRLDNPPLLRQFQ</sequence>
<comment type="caution">
    <text evidence="1">The sequence shown here is derived from an EMBL/GenBank/DDBJ whole genome shotgun (WGS) entry which is preliminary data.</text>
</comment>
<dbReference type="AlphaFoldDB" id="A0AAD7AR51"/>
<evidence type="ECO:0000313" key="1">
    <source>
        <dbReference type="EMBL" id="KAJ7366309.1"/>
    </source>
</evidence>
<reference evidence="1" key="1">
    <citation type="submission" date="2023-03" db="EMBL/GenBank/DDBJ databases">
        <title>Massive genome expansion in bonnet fungi (Mycena s.s.) driven by repeated elements and novel gene families across ecological guilds.</title>
        <authorList>
            <consortium name="Lawrence Berkeley National Laboratory"/>
            <person name="Harder C.B."/>
            <person name="Miyauchi S."/>
            <person name="Viragh M."/>
            <person name="Kuo A."/>
            <person name="Thoen E."/>
            <person name="Andreopoulos B."/>
            <person name="Lu D."/>
            <person name="Skrede I."/>
            <person name="Drula E."/>
            <person name="Henrissat B."/>
            <person name="Morin E."/>
            <person name="Kohler A."/>
            <person name="Barry K."/>
            <person name="LaButti K."/>
            <person name="Morin E."/>
            <person name="Salamov A."/>
            <person name="Lipzen A."/>
            <person name="Mereny Z."/>
            <person name="Hegedus B."/>
            <person name="Baldrian P."/>
            <person name="Stursova M."/>
            <person name="Weitz H."/>
            <person name="Taylor A."/>
            <person name="Grigoriev I.V."/>
            <person name="Nagy L.G."/>
            <person name="Martin F."/>
            <person name="Kauserud H."/>
        </authorList>
    </citation>
    <scope>NUCLEOTIDE SEQUENCE</scope>
    <source>
        <strain evidence="1">CBHHK002</strain>
    </source>
</reference>
<accession>A0AAD7AR51</accession>
<name>A0AAD7AR51_9AGAR</name>
<keyword evidence="2" id="KW-1185">Reference proteome</keyword>
<proteinExistence type="predicted"/>
<dbReference type="Proteomes" id="UP001218218">
    <property type="component" value="Unassembled WGS sequence"/>
</dbReference>
<gene>
    <name evidence="1" type="ORF">DFH08DRAFT_165500</name>
</gene>
<organism evidence="1 2">
    <name type="scientific">Mycena albidolilacea</name>
    <dbReference type="NCBI Taxonomy" id="1033008"/>
    <lineage>
        <taxon>Eukaryota</taxon>
        <taxon>Fungi</taxon>
        <taxon>Dikarya</taxon>
        <taxon>Basidiomycota</taxon>
        <taxon>Agaricomycotina</taxon>
        <taxon>Agaricomycetes</taxon>
        <taxon>Agaricomycetidae</taxon>
        <taxon>Agaricales</taxon>
        <taxon>Marasmiineae</taxon>
        <taxon>Mycenaceae</taxon>
        <taxon>Mycena</taxon>
    </lineage>
</organism>
<evidence type="ECO:0000313" key="2">
    <source>
        <dbReference type="Proteomes" id="UP001218218"/>
    </source>
</evidence>
<protein>
    <submittedName>
        <fullName evidence="1">Uncharacterized protein</fullName>
    </submittedName>
</protein>